<keyword evidence="3" id="KW-0326">Glycosidase</keyword>
<dbReference type="InterPro" id="IPR001360">
    <property type="entry name" value="Glyco_hydro_1"/>
</dbReference>
<dbReference type="PANTHER" id="PTHR10353:SF318">
    <property type="entry name" value="BETA-GLUCOSIDASE 31-RELATED"/>
    <property type="match status" value="1"/>
</dbReference>
<name>A0AAV1D5S0_OLDCO</name>
<accession>A0AAV1D5S0</accession>
<protein>
    <submittedName>
        <fullName evidence="6">OLC1v1001641C1</fullName>
    </submittedName>
</protein>
<comment type="similarity">
    <text evidence="1 4">Belongs to the glycosyl hydrolase 1 family.</text>
</comment>
<evidence type="ECO:0000256" key="5">
    <source>
        <dbReference type="SAM" id="SignalP"/>
    </source>
</evidence>
<dbReference type="PANTHER" id="PTHR10353">
    <property type="entry name" value="GLYCOSYL HYDROLASE"/>
    <property type="match status" value="1"/>
</dbReference>
<evidence type="ECO:0000256" key="3">
    <source>
        <dbReference type="ARBA" id="ARBA00023295"/>
    </source>
</evidence>
<feature type="chain" id="PRO_5043796550" evidence="5">
    <location>
        <begin position="29"/>
        <end position="504"/>
    </location>
</feature>
<keyword evidence="2" id="KW-0378">Hydrolase</keyword>
<dbReference type="Gene3D" id="3.20.20.80">
    <property type="entry name" value="Glycosidases"/>
    <property type="match status" value="1"/>
</dbReference>
<dbReference type="GO" id="GO:0008422">
    <property type="term" value="F:beta-glucosidase activity"/>
    <property type="evidence" value="ECO:0007669"/>
    <property type="project" value="TreeGrafter"/>
</dbReference>
<gene>
    <name evidence="6" type="ORF">OLC1_LOCUS12409</name>
</gene>
<keyword evidence="7" id="KW-1185">Reference proteome</keyword>
<feature type="signal peptide" evidence="5">
    <location>
        <begin position="1"/>
        <end position="28"/>
    </location>
</feature>
<dbReference type="Proteomes" id="UP001161247">
    <property type="component" value="Chromosome 4"/>
</dbReference>
<evidence type="ECO:0000313" key="7">
    <source>
        <dbReference type="Proteomes" id="UP001161247"/>
    </source>
</evidence>
<evidence type="ECO:0000256" key="4">
    <source>
        <dbReference type="RuleBase" id="RU003690"/>
    </source>
</evidence>
<proteinExistence type="inferred from homology"/>
<evidence type="ECO:0000256" key="2">
    <source>
        <dbReference type="ARBA" id="ARBA00022801"/>
    </source>
</evidence>
<evidence type="ECO:0000256" key="1">
    <source>
        <dbReference type="ARBA" id="ARBA00010838"/>
    </source>
</evidence>
<dbReference type="PROSITE" id="PS00653">
    <property type="entry name" value="GLYCOSYL_HYDROL_F1_2"/>
    <property type="match status" value="1"/>
</dbReference>
<organism evidence="6 7">
    <name type="scientific">Oldenlandia corymbosa var. corymbosa</name>
    <dbReference type="NCBI Taxonomy" id="529605"/>
    <lineage>
        <taxon>Eukaryota</taxon>
        <taxon>Viridiplantae</taxon>
        <taxon>Streptophyta</taxon>
        <taxon>Embryophyta</taxon>
        <taxon>Tracheophyta</taxon>
        <taxon>Spermatophyta</taxon>
        <taxon>Magnoliopsida</taxon>
        <taxon>eudicotyledons</taxon>
        <taxon>Gunneridae</taxon>
        <taxon>Pentapetalae</taxon>
        <taxon>asterids</taxon>
        <taxon>lamiids</taxon>
        <taxon>Gentianales</taxon>
        <taxon>Rubiaceae</taxon>
        <taxon>Rubioideae</taxon>
        <taxon>Spermacoceae</taxon>
        <taxon>Hedyotis-Oldenlandia complex</taxon>
        <taxon>Oldenlandia</taxon>
    </lineage>
</organism>
<dbReference type="EMBL" id="OX459121">
    <property type="protein sequence ID" value="CAI9103195.1"/>
    <property type="molecule type" value="Genomic_DNA"/>
</dbReference>
<evidence type="ECO:0000313" key="6">
    <source>
        <dbReference type="EMBL" id="CAI9103195.1"/>
    </source>
</evidence>
<dbReference type="GO" id="GO:0009821">
    <property type="term" value="P:alkaloid biosynthetic process"/>
    <property type="evidence" value="ECO:0007669"/>
    <property type="project" value="UniProtKB-ARBA"/>
</dbReference>
<dbReference type="FunFam" id="3.20.20.80:FF:000020">
    <property type="entry name" value="Beta-glucosidase 12"/>
    <property type="match status" value="1"/>
</dbReference>
<dbReference type="InterPro" id="IPR033132">
    <property type="entry name" value="GH_1_N_CS"/>
</dbReference>
<dbReference type="AlphaFoldDB" id="A0AAV1D5S0"/>
<sequence length="504" mass="57250">MAFLHFLYLHKFLFLLFLFLSSAHISSGQHPAQEIVTFGLKRSDFPKDFLFGAASSSYQYEGAAFIDGKGPSIWDIFTHNFSNKIADHSNGDVAEDFYHRYKEDIKLMKFIGLDSFRFSISWPRLIPTGKLSDGVNQKGIDFYNNLINELLANGIKPLVTLFHWDLPQHLEDAYNGFLSPQITNDFMDFADLCFKEFGDRVKLWSTINEPNIFTFLAYDLGILAPGRCSAWRNNDCPAGNSATEPYIVAHNILIAHASPSQKGTIGIVIATQAYEPFSNSNADIEAVQRAQDFFYGWFADPLAFGHYPQSMQDLVGNRLPKFTSAQSDLVKGSFDFFGLNYYSANFAANTTRNVGTNISYSTDNNVLTSTIRNGKPIGEQEGNSMFFVYPKGLQDVLVYTKNRYNNPLVYITENGFVETGVNSVQVGVMDNQRINFYREHLKYLKKSIDLGVNVKGFYPWSFLDTFEWNSGYTLRFGLVYIDYQNGLKRYPKFSALSYKKFLSS</sequence>
<dbReference type="PRINTS" id="PR00131">
    <property type="entry name" value="GLHYDRLASE1"/>
</dbReference>
<dbReference type="Pfam" id="PF00232">
    <property type="entry name" value="Glyco_hydro_1"/>
    <property type="match status" value="1"/>
</dbReference>
<dbReference type="InterPro" id="IPR017853">
    <property type="entry name" value="GH"/>
</dbReference>
<keyword evidence="5" id="KW-0732">Signal</keyword>
<dbReference type="GO" id="GO:0005975">
    <property type="term" value="P:carbohydrate metabolic process"/>
    <property type="evidence" value="ECO:0007669"/>
    <property type="project" value="InterPro"/>
</dbReference>
<reference evidence="6" key="1">
    <citation type="submission" date="2023-03" db="EMBL/GenBank/DDBJ databases">
        <authorList>
            <person name="Julca I."/>
        </authorList>
    </citation>
    <scope>NUCLEOTIDE SEQUENCE</scope>
</reference>
<dbReference type="SUPFAM" id="SSF51445">
    <property type="entry name" value="(Trans)glycosidases"/>
    <property type="match status" value="1"/>
</dbReference>